<dbReference type="SMART" id="SM00220">
    <property type="entry name" value="S_TKc"/>
    <property type="match status" value="1"/>
</dbReference>
<organism evidence="13 14">
    <name type="scientific">Acacia crassicarpa</name>
    <name type="common">northern wattle</name>
    <dbReference type="NCBI Taxonomy" id="499986"/>
    <lineage>
        <taxon>Eukaryota</taxon>
        <taxon>Viridiplantae</taxon>
        <taxon>Streptophyta</taxon>
        <taxon>Embryophyta</taxon>
        <taxon>Tracheophyta</taxon>
        <taxon>Spermatophyta</taxon>
        <taxon>Magnoliopsida</taxon>
        <taxon>eudicotyledons</taxon>
        <taxon>Gunneridae</taxon>
        <taxon>Pentapetalae</taxon>
        <taxon>rosids</taxon>
        <taxon>fabids</taxon>
        <taxon>Fabales</taxon>
        <taxon>Fabaceae</taxon>
        <taxon>Caesalpinioideae</taxon>
        <taxon>mimosoid clade</taxon>
        <taxon>Acacieae</taxon>
        <taxon>Acacia</taxon>
    </lineage>
</organism>
<keyword evidence="11" id="KW-0812">Transmembrane</keyword>
<keyword evidence="11" id="KW-0472">Membrane</keyword>
<dbReference type="SUPFAM" id="SSF56112">
    <property type="entry name" value="Protein kinase-like (PK-like)"/>
    <property type="match status" value="1"/>
</dbReference>
<dbReference type="PROSITE" id="PS00107">
    <property type="entry name" value="PROTEIN_KINASE_ATP"/>
    <property type="match status" value="1"/>
</dbReference>
<feature type="transmembrane region" description="Helical" evidence="11">
    <location>
        <begin position="67"/>
        <end position="89"/>
    </location>
</feature>
<dbReference type="Pfam" id="PF00069">
    <property type="entry name" value="Pkinase"/>
    <property type="match status" value="1"/>
</dbReference>
<comment type="catalytic activity">
    <reaction evidence="8">
        <text>L-seryl-[protein] + ATP = O-phospho-L-seryl-[protein] + ADP + H(+)</text>
        <dbReference type="Rhea" id="RHEA:17989"/>
        <dbReference type="Rhea" id="RHEA-COMP:9863"/>
        <dbReference type="Rhea" id="RHEA-COMP:11604"/>
        <dbReference type="ChEBI" id="CHEBI:15378"/>
        <dbReference type="ChEBI" id="CHEBI:29999"/>
        <dbReference type="ChEBI" id="CHEBI:30616"/>
        <dbReference type="ChEBI" id="CHEBI:83421"/>
        <dbReference type="ChEBI" id="CHEBI:456216"/>
        <dbReference type="EC" id="2.7.11.1"/>
    </reaction>
</comment>
<dbReference type="InterPro" id="IPR000719">
    <property type="entry name" value="Prot_kinase_dom"/>
</dbReference>
<evidence type="ECO:0000313" key="13">
    <source>
        <dbReference type="EMBL" id="KAK4283880.1"/>
    </source>
</evidence>
<evidence type="ECO:0000256" key="4">
    <source>
        <dbReference type="ARBA" id="ARBA00022741"/>
    </source>
</evidence>
<evidence type="ECO:0000256" key="11">
    <source>
        <dbReference type="SAM" id="Phobius"/>
    </source>
</evidence>
<keyword evidence="6 9" id="KW-0067">ATP-binding</keyword>
<gene>
    <name evidence="13" type="ORF">QN277_000784</name>
</gene>
<evidence type="ECO:0000256" key="8">
    <source>
        <dbReference type="ARBA" id="ARBA00048679"/>
    </source>
</evidence>
<protein>
    <recommendedName>
        <fullName evidence="1">non-specific serine/threonine protein kinase</fullName>
        <ecNumber evidence="1">2.7.11.1</ecNumber>
    </recommendedName>
</protein>
<keyword evidence="11" id="KW-1133">Transmembrane helix</keyword>
<evidence type="ECO:0000256" key="9">
    <source>
        <dbReference type="PROSITE-ProRule" id="PRU10141"/>
    </source>
</evidence>
<keyword evidence="5" id="KW-0418">Kinase</keyword>
<keyword evidence="14" id="KW-1185">Reference proteome</keyword>
<evidence type="ECO:0000256" key="1">
    <source>
        <dbReference type="ARBA" id="ARBA00012513"/>
    </source>
</evidence>
<evidence type="ECO:0000256" key="7">
    <source>
        <dbReference type="ARBA" id="ARBA00047899"/>
    </source>
</evidence>
<evidence type="ECO:0000259" key="12">
    <source>
        <dbReference type="PROSITE" id="PS50011"/>
    </source>
</evidence>
<evidence type="ECO:0000256" key="10">
    <source>
        <dbReference type="RuleBase" id="RU000304"/>
    </source>
</evidence>
<feature type="binding site" evidence="9">
    <location>
        <position position="151"/>
    </location>
    <ligand>
        <name>ATP</name>
        <dbReference type="ChEBI" id="CHEBI:30616"/>
    </ligand>
</feature>
<dbReference type="FunFam" id="1.10.510.10:FF:000714">
    <property type="entry name" value="Kinase family with leucine-rich repeat domain-containing protein"/>
    <property type="match status" value="1"/>
</dbReference>
<dbReference type="InterPro" id="IPR051420">
    <property type="entry name" value="Ser_Thr_Kinases_DiverseReg"/>
</dbReference>
<dbReference type="AlphaFoldDB" id="A0AAE1THK4"/>
<comment type="caution">
    <text evidence="13">The sequence shown here is derived from an EMBL/GenBank/DDBJ whole genome shotgun (WGS) entry which is preliminary data.</text>
</comment>
<dbReference type="PROSITE" id="PS00108">
    <property type="entry name" value="PROTEIN_KINASE_ST"/>
    <property type="match status" value="1"/>
</dbReference>
<keyword evidence="2 10" id="KW-0723">Serine/threonine-protein kinase</keyword>
<keyword evidence="4 9" id="KW-0547">Nucleotide-binding</keyword>
<evidence type="ECO:0000256" key="6">
    <source>
        <dbReference type="ARBA" id="ARBA00022840"/>
    </source>
</evidence>
<reference evidence="13" key="1">
    <citation type="submission" date="2023-10" db="EMBL/GenBank/DDBJ databases">
        <title>Chromosome-level genome of the transformable northern wattle, Acacia crassicarpa.</title>
        <authorList>
            <person name="Massaro I."/>
            <person name="Sinha N.R."/>
            <person name="Poethig S."/>
            <person name="Leichty A.R."/>
        </authorList>
    </citation>
    <scope>NUCLEOTIDE SEQUENCE</scope>
    <source>
        <strain evidence="13">Acra3RX</strain>
        <tissue evidence="13">Leaf</tissue>
    </source>
</reference>
<dbReference type="Proteomes" id="UP001293593">
    <property type="component" value="Unassembled WGS sequence"/>
</dbReference>
<dbReference type="PANTHER" id="PTHR48005">
    <property type="entry name" value="LEUCINE RICH REPEAT KINASE 2"/>
    <property type="match status" value="1"/>
</dbReference>
<feature type="domain" description="Protein kinase" evidence="12">
    <location>
        <begin position="122"/>
        <end position="404"/>
    </location>
</feature>
<evidence type="ECO:0000313" key="14">
    <source>
        <dbReference type="Proteomes" id="UP001293593"/>
    </source>
</evidence>
<dbReference type="GO" id="GO:0005524">
    <property type="term" value="F:ATP binding"/>
    <property type="evidence" value="ECO:0007669"/>
    <property type="project" value="UniProtKB-UniRule"/>
</dbReference>
<dbReference type="Gene3D" id="1.10.510.10">
    <property type="entry name" value="Transferase(Phosphotransferase) domain 1"/>
    <property type="match status" value="1"/>
</dbReference>
<dbReference type="EC" id="2.7.11.1" evidence="1"/>
<dbReference type="InterPro" id="IPR008271">
    <property type="entry name" value="Ser/Thr_kinase_AS"/>
</dbReference>
<dbReference type="Gene3D" id="3.30.200.20">
    <property type="entry name" value="Phosphorylase Kinase, domain 1"/>
    <property type="match status" value="1"/>
</dbReference>
<dbReference type="InterPro" id="IPR017441">
    <property type="entry name" value="Protein_kinase_ATP_BS"/>
</dbReference>
<evidence type="ECO:0000256" key="5">
    <source>
        <dbReference type="ARBA" id="ARBA00022777"/>
    </source>
</evidence>
<comment type="similarity">
    <text evidence="10">Belongs to the protein kinase superfamily.</text>
</comment>
<evidence type="ECO:0000256" key="3">
    <source>
        <dbReference type="ARBA" id="ARBA00022679"/>
    </source>
</evidence>
<sequence length="434" mass="48899">MTLTNLNLSSNLFKGKIPSEFGNPVYSDSFLNNSGLSADTEKLNLPLCNSGSNLQIERLRKRSSASLPLIIVLVIVAFLAAFLVLHLIVRLYKSRKQELDNSWKLTSFQRVSFSEMNIVSSLTDDNIIGRGGYGTVHQVPVDGLGYVAVKKIFSNKMWEQKLEDAFLAEVKILSDIRHNNIVKLLCCMSNDDSMLLVYEYLENNSLDRWLIKKNRLNHNFVLDWLKRLQIAIGAAQGLTYMHHDCPHPVVHRDIKTSNILLDSEFNAKVADFGLARILIKPSELTMSGVAGSFGYIAPEYIQTTKINEKIDVYSFGVVLLELTTGKEANRGDEHSSLAEWAWRHVQLGGDVEEVLDKEIMEACYMDEICCVFKLGVMCTAILPASRPSMKEVLQALLRCRDPYGFGQRSPGVFDFVPLLKNSKRESRLDIDDDL</sequence>
<dbReference type="InterPro" id="IPR011009">
    <property type="entry name" value="Kinase-like_dom_sf"/>
</dbReference>
<keyword evidence="3" id="KW-0808">Transferase</keyword>
<proteinExistence type="inferred from homology"/>
<dbReference type="EMBL" id="JAWXYG010000001">
    <property type="protein sequence ID" value="KAK4283880.1"/>
    <property type="molecule type" value="Genomic_DNA"/>
</dbReference>
<dbReference type="PROSITE" id="PS50011">
    <property type="entry name" value="PROTEIN_KINASE_DOM"/>
    <property type="match status" value="1"/>
</dbReference>
<name>A0AAE1THK4_9FABA</name>
<dbReference type="PANTHER" id="PTHR48005:SF85">
    <property type="entry name" value="PROTEIN KINASE DOMAIN-CONTAINING PROTEIN"/>
    <property type="match status" value="1"/>
</dbReference>
<comment type="catalytic activity">
    <reaction evidence="7">
        <text>L-threonyl-[protein] + ATP = O-phospho-L-threonyl-[protein] + ADP + H(+)</text>
        <dbReference type="Rhea" id="RHEA:46608"/>
        <dbReference type="Rhea" id="RHEA-COMP:11060"/>
        <dbReference type="Rhea" id="RHEA-COMP:11605"/>
        <dbReference type="ChEBI" id="CHEBI:15378"/>
        <dbReference type="ChEBI" id="CHEBI:30013"/>
        <dbReference type="ChEBI" id="CHEBI:30616"/>
        <dbReference type="ChEBI" id="CHEBI:61977"/>
        <dbReference type="ChEBI" id="CHEBI:456216"/>
        <dbReference type="EC" id="2.7.11.1"/>
    </reaction>
</comment>
<dbReference type="GO" id="GO:0004674">
    <property type="term" value="F:protein serine/threonine kinase activity"/>
    <property type="evidence" value="ECO:0007669"/>
    <property type="project" value="UniProtKB-KW"/>
</dbReference>
<evidence type="ECO:0000256" key="2">
    <source>
        <dbReference type="ARBA" id="ARBA00022527"/>
    </source>
</evidence>
<accession>A0AAE1THK4</accession>